<evidence type="ECO:0000313" key="9">
    <source>
        <dbReference type="EMBL" id="HFX13078.1"/>
    </source>
</evidence>
<keyword evidence="6 7" id="KW-0472">Membrane</keyword>
<evidence type="ECO:0000256" key="7">
    <source>
        <dbReference type="RuleBase" id="RU363032"/>
    </source>
</evidence>
<dbReference type="PANTHER" id="PTHR30465:SF74">
    <property type="entry name" value="OLIGOPEPTIDE TRANSPORT SYSTEM PERMEASE PROTEIN OPPB"/>
    <property type="match status" value="1"/>
</dbReference>
<evidence type="ECO:0000256" key="2">
    <source>
        <dbReference type="ARBA" id="ARBA00022448"/>
    </source>
</evidence>
<dbReference type="Pfam" id="PF19300">
    <property type="entry name" value="BPD_transp_1_N"/>
    <property type="match status" value="1"/>
</dbReference>
<dbReference type="InterPro" id="IPR000515">
    <property type="entry name" value="MetI-like"/>
</dbReference>
<dbReference type="CDD" id="cd06261">
    <property type="entry name" value="TM_PBP2"/>
    <property type="match status" value="1"/>
</dbReference>
<dbReference type="SUPFAM" id="SSF161098">
    <property type="entry name" value="MetI-like"/>
    <property type="match status" value="1"/>
</dbReference>
<protein>
    <submittedName>
        <fullName evidence="9">ABC transporter permease</fullName>
    </submittedName>
</protein>
<sequence>MGLIKYIIRRLFTIFVSIVVVIIITYILMWLAPGDFFNIAQFQASAGKVATLTPEQLQVLIKGFEEKYGLNVPLWKQIWNYLKDAFRFKFGPSFSNPNEPIEVQIARRFPVTFTLAILSMALAVLVGIPLGIIAALKRNTWIDYVSMFFSMLGSIIPAYLIGVIMVLVFSVWLRWLPSSGWESPKQMIMPVIAVGLGPMAVIARFMRSSLLDVLNQDYIRTAYAKGGPDRAVIMRHALRNSLIPIVTIIGPQLAFLFTGTVWIENLFRVPGLGQLFVNAASMRDYPLLVTSTFILSLSVMSMNLLVDIIYAFLDPRIKYE</sequence>
<comment type="similarity">
    <text evidence="7">Belongs to the binding-protein-dependent transport system permease family.</text>
</comment>
<dbReference type="GO" id="GO:0005886">
    <property type="term" value="C:plasma membrane"/>
    <property type="evidence" value="ECO:0007669"/>
    <property type="project" value="UniProtKB-SubCell"/>
</dbReference>
<feature type="transmembrane region" description="Helical" evidence="7">
    <location>
        <begin position="285"/>
        <end position="313"/>
    </location>
</feature>
<feature type="domain" description="ABC transmembrane type-1" evidence="8">
    <location>
        <begin position="109"/>
        <end position="306"/>
    </location>
</feature>
<feature type="transmembrane region" description="Helical" evidence="7">
    <location>
        <begin position="12"/>
        <end position="32"/>
    </location>
</feature>
<dbReference type="Gene3D" id="1.10.3720.10">
    <property type="entry name" value="MetI-like"/>
    <property type="match status" value="1"/>
</dbReference>
<name>A0A7C3RHM2_DICTH</name>
<evidence type="ECO:0000259" key="8">
    <source>
        <dbReference type="PROSITE" id="PS50928"/>
    </source>
</evidence>
<gene>
    <name evidence="9" type="ORF">ENW00_02830</name>
</gene>
<keyword evidence="2 7" id="KW-0813">Transport</keyword>
<dbReference type="AlphaFoldDB" id="A0A7C3RHM2"/>
<reference evidence="9" key="1">
    <citation type="journal article" date="2020" name="mSystems">
        <title>Genome- and Community-Level Interaction Insights into Carbon Utilization and Element Cycling Functions of Hydrothermarchaeota in Hydrothermal Sediment.</title>
        <authorList>
            <person name="Zhou Z."/>
            <person name="Liu Y."/>
            <person name="Xu W."/>
            <person name="Pan J."/>
            <person name="Luo Z.H."/>
            <person name="Li M."/>
        </authorList>
    </citation>
    <scope>NUCLEOTIDE SEQUENCE [LARGE SCALE GENOMIC DNA]</scope>
    <source>
        <strain evidence="9">SpSt-81</strain>
    </source>
</reference>
<comment type="subcellular location">
    <subcellularLocation>
        <location evidence="1 7">Cell membrane</location>
        <topology evidence="1 7">Multi-pass membrane protein</topology>
    </subcellularLocation>
</comment>
<feature type="transmembrane region" description="Helical" evidence="7">
    <location>
        <begin position="242"/>
        <end position="263"/>
    </location>
</feature>
<dbReference type="PROSITE" id="PS50928">
    <property type="entry name" value="ABC_TM1"/>
    <property type="match status" value="1"/>
</dbReference>
<organism evidence="9">
    <name type="scientific">Dictyoglomus thermophilum</name>
    <dbReference type="NCBI Taxonomy" id="14"/>
    <lineage>
        <taxon>Bacteria</taxon>
        <taxon>Pseudomonadati</taxon>
        <taxon>Dictyoglomota</taxon>
        <taxon>Dictyoglomia</taxon>
        <taxon>Dictyoglomales</taxon>
        <taxon>Dictyoglomaceae</taxon>
        <taxon>Dictyoglomus</taxon>
    </lineage>
</organism>
<keyword evidence="5 7" id="KW-1133">Transmembrane helix</keyword>
<dbReference type="InterPro" id="IPR045621">
    <property type="entry name" value="BPD_transp_1_N"/>
</dbReference>
<proteinExistence type="inferred from homology"/>
<dbReference type="InterPro" id="IPR035906">
    <property type="entry name" value="MetI-like_sf"/>
</dbReference>
<evidence type="ECO:0000256" key="5">
    <source>
        <dbReference type="ARBA" id="ARBA00022989"/>
    </source>
</evidence>
<dbReference type="Pfam" id="PF00528">
    <property type="entry name" value="BPD_transp_1"/>
    <property type="match status" value="1"/>
</dbReference>
<comment type="caution">
    <text evidence="9">The sequence shown here is derived from an EMBL/GenBank/DDBJ whole genome shotgun (WGS) entry which is preliminary data.</text>
</comment>
<accession>A0A7C3RHM2</accession>
<evidence type="ECO:0000256" key="4">
    <source>
        <dbReference type="ARBA" id="ARBA00022692"/>
    </source>
</evidence>
<evidence type="ECO:0000256" key="3">
    <source>
        <dbReference type="ARBA" id="ARBA00022475"/>
    </source>
</evidence>
<feature type="transmembrane region" description="Helical" evidence="7">
    <location>
        <begin position="187"/>
        <end position="206"/>
    </location>
</feature>
<feature type="transmembrane region" description="Helical" evidence="7">
    <location>
        <begin position="113"/>
        <end position="136"/>
    </location>
</feature>
<keyword evidence="4 7" id="KW-0812">Transmembrane</keyword>
<evidence type="ECO:0000256" key="1">
    <source>
        <dbReference type="ARBA" id="ARBA00004651"/>
    </source>
</evidence>
<feature type="transmembrane region" description="Helical" evidence="7">
    <location>
        <begin position="148"/>
        <end position="175"/>
    </location>
</feature>
<keyword evidence="3" id="KW-1003">Cell membrane</keyword>
<dbReference type="GO" id="GO:0055085">
    <property type="term" value="P:transmembrane transport"/>
    <property type="evidence" value="ECO:0007669"/>
    <property type="project" value="InterPro"/>
</dbReference>
<dbReference type="EMBL" id="DTIN01000009">
    <property type="protein sequence ID" value="HFX13078.1"/>
    <property type="molecule type" value="Genomic_DNA"/>
</dbReference>
<dbReference type="PANTHER" id="PTHR30465">
    <property type="entry name" value="INNER MEMBRANE ABC TRANSPORTER"/>
    <property type="match status" value="1"/>
</dbReference>
<evidence type="ECO:0000256" key="6">
    <source>
        <dbReference type="ARBA" id="ARBA00023136"/>
    </source>
</evidence>